<name>A0AAW0AAP7_9AGAR</name>
<sequence length="264" mass="29432">MAICDNKPESCFGLNCSGNWGACIYSRPESTYPAPHPSVLSQVEDMSSSMGDALAADSTTRRASGNKPGPILDDRERACCRMFASRGISKEDLSQHYRCSNKTIWRVINNSYGDDTDKDCELVANVPNFDEILKKLLANKARAAKRTREPVQDEQSKMTTRSYSRPGVAARSSSSSNNTPARATTAAFDDTHLRDFLSKVGLNGLWLENFKKAGLTAQRLNDFARTNGTEEARTKRITQFVSDTFPDMNKTDRFFLVEKLMNPF</sequence>
<comment type="caution">
    <text evidence="2">The sequence shown here is derived from an EMBL/GenBank/DDBJ whole genome shotgun (WGS) entry which is preliminary data.</text>
</comment>
<gene>
    <name evidence="2" type="ORF">R3P38DRAFT_3040225</name>
</gene>
<feature type="region of interest" description="Disordered" evidence="1">
    <location>
        <begin position="144"/>
        <end position="183"/>
    </location>
</feature>
<dbReference type="AlphaFoldDB" id="A0AAW0AAP7"/>
<feature type="compositionally biased region" description="Basic and acidic residues" evidence="1">
    <location>
        <begin position="146"/>
        <end position="156"/>
    </location>
</feature>
<feature type="compositionally biased region" description="Polar residues" evidence="1">
    <location>
        <begin position="171"/>
        <end position="182"/>
    </location>
</feature>
<evidence type="ECO:0000313" key="3">
    <source>
        <dbReference type="Proteomes" id="UP001362999"/>
    </source>
</evidence>
<dbReference type="Proteomes" id="UP001362999">
    <property type="component" value="Unassembled WGS sequence"/>
</dbReference>
<evidence type="ECO:0000313" key="2">
    <source>
        <dbReference type="EMBL" id="KAK7005894.1"/>
    </source>
</evidence>
<proteinExistence type="predicted"/>
<protein>
    <submittedName>
        <fullName evidence="2">Uncharacterized protein</fullName>
    </submittedName>
</protein>
<keyword evidence="3" id="KW-1185">Reference proteome</keyword>
<reference evidence="2 3" key="1">
    <citation type="journal article" date="2024" name="J Genomics">
        <title>Draft genome sequencing and assembly of Favolaschia claudopus CIRM-BRFM 2984 isolated from oak limbs.</title>
        <authorList>
            <person name="Navarro D."/>
            <person name="Drula E."/>
            <person name="Chaduli D."/>
            <person name="Cazenave R."/>
            <person name="Ahrendt S."/>
            <person name="Wang J."/>
            <person name="Lipzen A."/>
            <person name="Daum C."/>
            <person name="Barry K."/>
            <person name="Grigoriev I.V."/>
            <person name="Favel A."/>
            <person name="Rosso M.N."/>
            <person name="Martin F."/>
        </authorList>
    </citation>
    <scope>NUCLEOTIDE SEQUENCE [LARGE SCALE GENOMIC DNA]</scope>
    <source>
        <strain evidence="2 3">CIRM-BRFM 2984</strain>
    </source>
</reference>
<evidence type="ECO:0000256" key="1">
    <source>
        <dbReference type="SAM" id="MobiDB-lite"/>
    </source>
</evidence>
<organism evidence="2 3">
    <name type="scientific">Favolaschia claudopus</name>
    <dbReference type="NCBI Taxonomy" id="2862362"/>
    <lineage>
        <taxon>Eukaryota</taxon>
        <taxon>Fungi</taxon>
        <taxon>Dikarya</taxon>
        <taxon>Basidiomycota</taxon>
        <taxon>Agaricomycotina</taxon>
        <taxon>Agaricomycetes</taxon>
        <taxon>Agaricomycetidae</taxon>
        <taxon>Agaricales</taxon>
        <taxon>Marasmiineae</taxon>
        <taxon>Mycenaceae</taxon>
        <taxon>Favolaschia</taxon>
    </lineage>
</organism>
<accession>A0AAW0AAP7</accession>
<dbReference type="EMBL" id="JAWWNJ010000077">
    <property type="protein sequence ID" value="KAK7005894.1"/>
    <property type="molecule type" value="Genomic_DNA"/>
</dbReference>